<reference evidence="1" key="1">
    <citation type="submission" date="2022-04" db="EMBL/GenBank/DDBJ databases">
        <title>Shinella lacus sp. nov., a novel member of the genus Shinella from water.</title>
        <authorList>
            <person name="Deng Y."/>
        </authorList>
    </citation>
    <scope>NUCLEOTIDE SEQUENCE</scope>
    <source>
        <strain evidence="1">JCM 31239</strain>
    </source>
</reference>
<organism evidence="1 2">
    <name type="scientific">Shinella curvata</name>
    <dbReference type="NCBI Taxonomy" id="1817964"/>
    <lineage>
        <taxon>Bacteria</taxon>
        <taxon>Pseudomonadati</taxon>
        <taxon>Pseudomonadota</taxon>
        <taxon>Alphaproteobacteria</taxon>
        <taxon>Hyphomicrobiales</taxon>
        <taxon>Rhizobiaceae</taxon>
        <taxon>Shinella</taxon>
    </lineage>
</organism>
<dbReference type="SUPFAM" id="SSF142906">
    <property type="entry name" value="YjbR-like"/>
    <property type="match status" value="1"/>
</dbReference>
<comment type="caution">
    <text evidence="1">The sequence shown here is derived from an EMBL/GenBank/DDBJ whole genome shotgun (WGS) entry which is preliminary data.</text>
</comment>
<keyword evidence="2" id="KW-1185">Reference proteome</keyword>
<sequence>MSDNPLLARLQRLAEDLPGVETGTSYGTPALKVAGKLFVRIKDAETLVLMVPLDDKERLIEMAPELYYETDHYKGWPALLVRAAVIDDGELRHRLTESWRLKAPAKLRKLLD</sequence>
<accession>A0ABT8XGM1</accession>
<name>A0ABT8XGM1_9HYPH</name>
<protein>
    <submittedName>
        <fullName evidence="1">MmcQ/YjbR family DNA-binding protein</fullName>
    </submittedName>
</protein>
<dbReference type="InterPro" id="IPR038056">
    <property type="entry name" value="YjbR-like_sf"/>
</dbReference>
<evidence type="ECO:0000313" key="1">
    <source>
        <dbReference type="EMBL" id="MDO6122583.1"/>
    </source>
</evidence>
<gene>
    <name evidence="1" type="ORF">GB928_015435</name>
</gene>
<keyword evidence="1" id="KW-0238">DNA-binding</keyword>
<dbReference type="EMBL" id="WHSC02000006">
    <property type="protein sequence ID" value="MDO6122583.1"/>
    <property type="molecule type" value="Genomic_DNA"/>
</dbReference>
<dbReference type="Proteomes" id="UP001177080">
    <property type="component" value="Unassembled WGS sequence"/>
</dbReference>
<dbReference type="GO" id="GO:0003677">
    <property type="term" value="F:DNA binding"/>
    <property type="evidence" value="ECO:0007669"/>
    <property type="project" value="UniProtKB-KW"/>
</dbReference>
<dbReference type="InterPro" id="IPR058532">
    <property type="entry name" value="YjbR/MT2646/Rv2570-like"/>
</dbReference>
<proteinExistence type="predicted"/>
<dbReference type="Pfam" id="PF04237">
    <property type="entry name" value="YjbR"/>
    <property type="match status" value="1"/>
</dbReference>
<evidence type="ECO:0000313" key="2">
    <source>
        <dbReference type="Proteomes" id="UP001177080"/>
    </source>
</evidence>
<dbReference type="RefSeq" id="WP_244760268.1">
    <property type="nucleotide sequence ID" value="NZ_JALJCJ010000002.1"/>
</dbReference>